<sequence length="41" mass="4741">MFDDAELWDTHRRRGVCMDPGELGLMQTRNGIWLRALDHAG</sequence>
<keyword evidence="2" id="KW-1185">Reference proteome</keyword>
<gene>
    <name evidence="1" type="ORF">EV378_4223</name>
</gene>
<dbReference type="EMBL" id="SMFZ01000002">
    <property type="protein sequence ID" value="TCK20268.1"/>
    <property type="molecule type" value="Genomic_DNA"/>
</dbReference>
<organism evidence="1 2">
    <name type="scientific">Pseudonocardia endophytica</name>
    <dbReference type="NCBI Taxonomy" id="401976"/>
    <lineage>
        <taxon>Bacteria</taxon>
        <taxon>Bacillati</taxon>
        <taxon>Actinomycetota</taxon>
        <taxon>Actinomycetes</taxon>
        <taxon>Pseudonocardiales</taxon>
        <taxon>Pseudonocardiaceae</taxon>
        <taxon>Pseudonocardia</taxon>
    </lineage>
</organism>
<comment type="caution">
    <text evidence="1">The sequence shown here is derived from an EMBL/GenBank/DDBJ whole genome shotgun (WGS) entry which is preliminary data.</text>
</comment>
<accession>A0A4R1HF54</accession>
<name>A0A4R1HF54_PSEEN</name>
<evidence type="ECO:0000313" key="2">
    <source>
        <dbReference type="Proteomes" id="UP000295560"/>
    </source>
</evidence>
<dbReference type="Proteomes" id="UP000295560">
    <property type="component" value="Unassembled WGS sequence"/>
</dbReference>
<reference evidence="1 2" key="1">
    <citation type="submission" date="2019-03" db="EMBL/GenBank/DDBJ databases">
        <title>Sequencing the genomes of 1000 actinobacteria strains.</title>
        <authorList>
            <person name="Klenk H.-P."/>
        </authorList>
    </citation>
    <scope>NUCLEOTIDE SEQUENCE [LARGE SCALE GENOMIC DNA]</scope>
    <source>
        <strain evidence="1 2">DSM 44969</strain>
    </source>
</reference>
<protein>
    <submittedName>
        <fullName evidence="1">Uncharacterized protein</fullName>
    </submittedName>
</protein>
<proteinExistence type="predicted"/>
<evidence type="ECO:0000313" key="1">
    <source>
        <dbReference type="EMBL" id="TCK20268.1"/>
    </source>
</evidence>
<dbReference type="AlphaFoldDB" id="A0A4R1HF54"/>